<organism evidence="1">
    <name type="scientific">Siphoviridae sp. ct8Hx23</name>
    <dbReference type="NCBI Taxonomy" id="2825360"/>
    <lineage>
        <taxon>Viruses</taxon>
        <taxon>Duplodnaviria</taxon>
        <taxon>Heunggongvirae</taxon>
        <taxon>Uroviricota</taxon>
        <taxon>Caudoviricetes</taxon>
    </lineage>
</organism>
<dbReference type="Pfam" id="PF02556">
    <property type="entry name" value="SecB"/>
    <property type="match status" value="1"/>
</dbReference>
<reference evidence="1" key="1">
    <citation type="journal article" date="2021" name="Proc. Natl. Acad. Sci. U.S.A.">
        <title>A Catalog of Tens of Thousands of Viruses from Human Metagenomes Reveals Hidden Associations with Chronic Diseases.</title>
        <authorList>
            <person name="Tisza M.J."/>
            <person name="Buck C.B."/>
        </authorList>
    </citation>
    <scope>NUCLEOTIDE SEQUENCE</scope>
    <source>
        <strain evidence="1">Ct8Hx23</strain>
    </source>
</reference>
<evidence type="ECO:0000313" key="1">
    <source>
        <dbReference type="EMBL" id="DAE02877.1"/>
    </source>
</evidence>
<dbReference type="GO" id="GO:0015031">
    <property type="term" value="P:protein transport"/>
    <property type="evidence" value="ECO:0007669"/>
    <property type="project" value="InterPro"/>
</dbReference>
<dbReference type="Gene3D" id="3.10.420.10">
    <property type="entry name" value="SecB-like"/>
    <property type="match status" value="1"/>
</dbReference>
<name>A0A8S5P8E8_9CAUD</name>
<accession>A0A8S5P8E8</accession>
<dbReference type="GO" id="GO:0051262">
    <property type="term" value="P:protein tetramerization"/>
    <property type="evidence" value="ECO:0007669"/>
    <property type="project" value="InterPro"/>
</dbReference>
<proteinExistence type="predicted"/>
<dbReference type="SUPFAM" id="SSF54611">
    <property type="entry name" value="SecB-like"/>
    <property type="match status" value="1"/>
</dbReference>
<dbReference type="GO" id="GO:0051082">
    <property type="term" value="F:unfolded protein binding"/>
    <property type="evidence" value="ECO:0007669"/>
    <property type="project" value="InterPro"/>
</dbReference>
<dbReference type="InterPro" id="IPR035958">
    <property type="entry name" value="SecB-like_sf"/>
</dbReference>
<protein>
    <submittedName>
        <fullName evidence="1">Preprotein translocase subunit SecB</fullName>
    </submittedName>
</protein>
<dbReference type="InterPro" id="IPR003708">
    <property type="entry name" value="SecB"/>
</dbReference>
<sequence length="142" mass="16088">MKIALKQCYLSGVKCNIKPNNQEENIKISLHINSKVEQVGAIVNASINTEFFIDEKTTFLNVTYTGIYVLDKNVVVDKDELTYECTSLLFPYVREFVADITRRMPFQRPIDLNPALGNAEVFKDFQKANSKGNESSEESANN</sequence>
<dbReference type="EMBL" id="BK015355">
    <property type="protein sequence ID" value="DAE02877.1"/>
    <property type="molecule type" value="Genomic_DNA"/>
</dbReference>